<gene>
    <name evidence="4" type="ORF">KI387_020572</name>
</gene>
<dbReference type="Pfam" id="PF00400">
    <property type="entry name" value="WD40"/>
    <property type="match status" value="5"/>
</dbReference>
<accession>A0AA38GBT9</accession>
<feature type="non-terminal residue" evidence="4">
    <location>
        <position position="1"/>
    </location>
</feature>
<dbReference type="AlphaFoldDB" id="A0AA38GBT9"/>
<dbReference type="InterPro" id="IPR052060">
    <property type="entry name" value="Bromo_WD_repeat"/>
</dbReference>
<dbReference type="InterPro" id="IPR015943">
    <property type="entry name" value="WD40/YVTN_repeat-like_dom_sf"/>
</dbReference>
<dbReference type="CDD" id="cd00200">
    <property type="entry name" value="WD40"/>
    <property type="match status" value="1"/>
</dbReference>
<dbReference type="GO" id="GO:0005634">
    <property type="term" value="C:nucleus"/>
    <property type="evidence" value="ECO:0007669"/>
    <property type="project" value="TreeGrafter"/>
</dbReference>
<proteinExistence type="predicted"/>
<dbReference type="PROSITE" id="PS50294">
    <property type="entry name" value="WD_REPEATS_REGION"/>
    <property type="match status" value="4"/>
</dbReference>
<sequence>IFDRSGQYVITGSDDRLVKIWSMETGFCLASCRGHEGDITDLAVSSNNALVASASNDCIIRVWRLPDGLPISVLRGHTGAVTAIAFSPRSGCDHHLLSSSDDGTCRIWDARDFNVNPRVYVARPVESTAGAKTNGVKGNDPSQYASQRGSQILCCAFNANGTIFVTGSSDTMARVWSACRWNDEVGNQVNHELDVLAGHENDVNYVQFSGSAVTARSFSADNTKEEKLPKFKNSWFSHDNIVTCSRDGSAIIWIPKSRRAHSRVGRWIRAYHLKVPPPPMPPQQPRGGPRQRMLPTPRGVNMIVWSLDNRFVLAAIMDCRICVWNAVDGSLVHSLTGHTESTYVLDVHPSNPRIAMSAGYDGKTIIWD</sequence>
<name>A0AA38GBT9_TAXCH</name>
<dbReference type="GO" id="GO:0006357">
    <property type="term" value="P:regulation of transcription by RNA polymerase II"/>
    <property type="evidence" value="ECO:0007669"/>
    <property type="project" value="TreeGrafter"/>
</dbReference>
<dbReference type="GO" id="GO:0008360">
    <property type="term" value="P:regulation of cell shape"/>
    <property type="evidence" value="ECO:0007669"/>
    <property type="project" value="TreeGrafter"/>
</dbReference>
<evidence type="ECO:0000256" key="2">
    <source>
        <dbReference type="ARBA" id="ARBA00022737"/>
    </source>
</evidence>
<evidence type="ECO:0000256" key="3">
    <source>
        <dbReference type="PROSITE-ProRule" id="PRU00221"/>
    </source>
</evidence>
<keyword evidence="5" id="KW-1185">Reference proteome</keyword>
<keyword evidence="1 3" id="KW-0853">WD repeat</keyword>
<dbReference type="Gene3D" id="2.130.10.10">
    <property type="entry name" value="YVTN repeat-like/Quinoprotein amine dehydrogenase"/>
    <property type="match status" value="3"/>
</dbReference>
<evidence type="ECO:0000313" key="4">
    <source>
        <dbReference type="EMBL" id="KAH9318803.1"/>
    </source>
</evidence>
<dbReference type="GO" id="GO:0007010">
    <property type="term" value="P:cytoskeleton organization"/>
    <property type="evidence" value="ECO:0007669"/>
    <property type="project" value="TreeGrafter"/>
</dbReference>
<comment type="caution">
    <text evidence="4">The sequence shown here is derived from an EMBL/GenBank/DDBJ whole genome shotgun (WGS) entry which is preliminary data.</text>
</comment>
<evidence type="ECO:0000256" key="1">
    <source>
        <dbReference type="ARBA" id="ARBA00022574"/>
    </source>
</evidence>
<dbReference type="InterPro" id="IPR001680">
    <property type="entry name" value="WD40_rpt"/>
</dbReference>
<dbReference type="PRINTS" id="PR00320">
    <property type="entry name" value="GPROTEINBRPT"/>
</dbReference>
<feature type="repeat" description="WD" evidence="3">
    <location>
        <begin position="1"/>
        <end position="31"/>
    </location>
</feature>
<dbReference type="OMA" id="GHENDNG"/>
<feature type="non-terminal residue" evidence="4">
    <location>
        <position position="368"/>
    </location>
</feature>
<protein>
    <recommendedName>
        <fullName evidence="6">WD40 repeat-like protein</fullName>
    </recommendedName>
</protein>
<dbReference type="PROSITE" id="PS50082">
    <property type="entry name" value="WD_REPEATS_2"/>
    <property type="match status" value="5"/>
</dbReference>
<organism evidence="4 5">
    <name type="scientific">Taxus chinensis</name>
    <name type="common">Chinese yew</name>
    <name type="synonym">Taxus wallichiana var. chinensis</name>
    <dbReference type="NCBI Taxonomy" id="29808"/>
    <lineage>
        <taxon>Eukaryota</taxon>
        <taxon>Viridiplantae</taxon>
        <taxon>Streptophyta</taxon>
        <taxon>Embryophyta</taxon>
        <taxon>Tracheophyta</taxon>
        <taxon>Spermatophyta</taxon>
        <taxon>Pinopsida</taxon>
        <taxon>Pinidae</taxon>
        <taxon>Conifers II</taxon>
        <taxon>Cupressales</taxon>
        <taxon>Taxaceae</taxon>
        <taxon>Taxus</taxon>
    </lineage>
</organism>
<dbReference type="Proteomes" id="UP000824469">
    <property type="component" value="Unassembled WGS sequence"/>
</dbReference>
<dbReference type="SMART" id="SM00320">
    <property type="entry name" value="WD40"/>
    <property type="match status" value="6"/>
</dbReference>
<dbReference type="EMBL" id="JAHRHJ020000004">
    <property type="protein sequence ID" value="KAH9318803.1"/>
    <property type="molecule type" value="Genomic_DNA"/>
</dbReference>
<dbReference type="InterPro" id="IPR036322">
    <property type="entry name" value="WD40_repeat_dom_sf"/>
</dbReference>
<dbReference type="SUPFAM" id="SSF50978">
    <property type="entry name" value="WD40 repeat-like"/>
    <property type="match status" value="1"/>
</dbReference>
<feature type="repeat" description="WD" evidence="3">
    <location>
        <begin position="32"/>
        <end position="73"/>
    </location>
</feature>
<evidence type="ECO:0000313" key="5">
    <source>
        <dbReference type="Proteomes" id="UP000824469"/>
    </source>
</evidence>
<evidence type="ECO:0008006" key="6">
    <source>
        <dbReference type="Google" id="ProtNLM"/>
    </source>
</evidence>
<feature type="repeat" description="WD" evidence="3">
    <location>
        <begin position="335"/>
        <end position="368"/>
    </location>
</feature>
<dbReference type="InterPro" id="IPR020472">
    <property type="entry name" value="WD40_PAC1"/>
</dbReference>
<dbReference type="PANTHER" id="PTHR16266:SF17">
    <property type="entry name" value="BRWD3"/>
    <property type="match status" value="1"/>
</dbReference>
<dbReference type="PANTHER" id="PTHR16266">
    <property type="entry name" value="WD REPEAT DOMAIN 9"/>
    <property type="match status" value="1"/>
</dbReference>
<feature type="repeat" description="WD" evidence="3">
    <location>
        <begin position="74"/>
        <end position="109"/>
    </location>
</feature>
<keyword evidence="2" id="KW-0677">Repeat</keyword>
<feature type="repeat" description="WD" evidence="3">
    <location>
        <begin position="145"/>
        <end position="177"/>
    </location>
</feature>
<reference evidence="4 5" key="1">
    <citation type="journal article" date="2021" name="Nat. Plants">
        <title>The Taxus genome provides insights into paclitaxel biosynthesis.</title>
        <authorList>
            <person name="Xiong X."/>
            <person name="Gou J."/>
            <person name="Liao Q."/>
            <person name="Li Y."/>
            <person name="Zhou Q."/>
            <person name="Bi G."/>
            <person name="Li C."/>
            <person name="Du R."/>
            <person name="Wang X."/>
            <person name="Sun T."/>
            <person name="Guo L."/>
            <person name="Liang H."/>
            <person name="Lu P."/>
            <person name="Wu Y."/>
            <person name="Zhang Z."/>
            <person name="Ro D.K."/>
            <person name="Shang Y."/>
            <person name="Huang S."/>
            <person name="Yan J."/>
        </authorList>
    </citation>
    <scope>NUCLEOTIDE SEQUENCE [LARGE SCALE GENOMIC DNA]</scope>
    <source>
        <strain evidence="4">Ta-2019</strain>
    </source>
</reference>
<dbReference type="FunFam" id="2.130.10.10:FF:000440">
    <property type="entry name" value="Bromodomain and WD repeat-containing protein"/>
    <property type="match status" value="1"/>
</dbReference>